<proteinExistence type="predicted"/>
<protein>
    <submittedName>
        <fullName evidence="1">Uncharacterized protein</fullName>
    </submittedName>
</protein>
<dbReference type="AlphaFoldDB" id="A0A2G9V4U0"/>
<evidence type="ECO:0000313" key="2">
    <source>
        <dbReference type="Proteomes" id="UP000230423"/>
    </source>
</evidence>
<organism evidence="1 2">
    <name type="scientific">Teladorsagia circumcincta</name>
    <name type="common">Brown stomach worm</name>
    <name type="synonym">Ostertagia circumcincta</name>
    <dbReference type="NCBI Taxonomy" id="45464"/>
    <lineage>
        <taxon>Eukaryota</taxon>
        <taxon>Metazoa</taxon>
        <taxon>Ecdysozoa</taxon>
        <taxon>Nematoda</taxon>
        <taxon>Chromadorea</taxon>
        <taxon>Rhabditida</taxon>
        <taxon>Rhabditina</taxon>
        <taxon>Rhabditomorpha</taxon>
        <taxon>Strongyloidea</taxon>
        <taxon>Trichostrongylidae</taxon>
        <taxon>Teladorsagia</taxon>
    </lineage>
</organism>
<evidence type="ECO:0000313" key="1">
    <source>
        <dbReference type="EMBL" id="PIO77468.1"/>
    </source>
</evidence>
<dbReference type="OrthoDB" id="5819883at2759"/>
<accession>A0A2G9V4U0</accession>
<sequence>MISDQFSPFHRSSNQLLHAQHFFAIKPLGQSRSSLDRLFSPPSKTIMCANDFYECQKANTSYTVILPLNYAPLNLPTISRGYPAWLDSEAPTTASSSSNTVPVTIPIKVPRAFPETGSFGSFGSYGQAGLAC</sequence>
<dbReference type="EMBL" id="KZ344996">
    <property type="protein sequence ID" value="PIO77468.1"/>
    <property type="molecule type" value="Genomic_DNA"/>
</dbReference>
<reference evidence="1 2" key="1">
    <citation type="submission" date="2015-09" db="EMBL/GenBank/DDBJ databases">
        <title>Draft genome of the parasitic nematode Teladorsagia circumcincta isolate WARC Sus (inbred).</title>
        <authorList>
            <person name="Mitreva M."/>
        </authorList>
    </citation>
    <scope>NUCLEOTIDE SEQUENCE [LARGE SCALE GENOMIC DNA]</scope>
    <source>
        <strain evidence="1 2">S</strain>
    </source>
</reference>
<keyword evidence="2" id="KW-1185">Reference proteome</keyword>
<name>A0A2G9V4U0_TELCI</name>
<dbReference type="Proteomes" id="UP000230423">
    <property type="component" value="Unassembled WGS sequence"/>
</dbReference>
<gene>
    <name evidence="1" type="ORF">TELCIR_00416</name>
</gene>